<protein>
    <submittedName>
        <fullName evidence="1">Palmitoyltransferase akr1</fullName>
        <ecNumber evidence="1">2.3.1.225</ecNumber>
    </submittedName>
</protein>
<proteinExistence type="predicted"/>
<reference evidence="1" key="1">
    <citation type="submission" date="2022-07" db="EMBL/GenBank/DDBJ databases">
        <title>Phylogenomic reconstructions and comparative analyses of Kickxellomycotina fungi.</title>
        <authorList>
            <person name="Reynolds N.K."/>
            <person name="Stajich J.E."/>
            <person name="Barry K."/>
            <person name="Grigoriev I.V."/>
            <person name="Crous P."/>
            <person name="Smith M.E."/>
        </authorList>
    </citation>
    <scope>NUCLEOTIDE SEQUENCE</scope>
    <source>
        <strain evidence="1">CBS 102833</strain>
    </source>
</reference>
<comment type="caution">
    <text evidence="1">The sequence shown here is derived from an EMBL/GenBank/DDBJ whole genome shotgun (WGS) entry which is preliminary data.</text>
</comment>
<dbReference type="Proteomes" id="UP001140096">
    <property type="component" value="Unassembled WGS sequence"/>
</dbReference>
<accession>A0ACC1L4D7</accession>
<organism evidence="1 2">
    <name type="scientific">Coemansia furcata</name>
    <dbReference type="NCBI Taxonomy" id="417177"/>
    <lineage>
        <taxon>Eukaryota</taxon>
        <taxon>Fungi</taxon>
        <taxon>Fungi incertae sedis</taxon>
        <taxon>Zoopagomycota</taxon>
        <taxon>Kickxellomycotina</taxon>
        <taxon>Kickxellomycetes</taxon>
        <taxon>Kickxellales</taxon>
        <taxon>Kickxellaceae</taxon>
        <taxon>Coemansia</taxon>
    </lineage>
</organism>
<name>A0ACC1L4D7_9FUNG</name>
<evidence type="ECO:0000313" key="2">
    <source>
        <dbReference type="Proteomes" id="UP001140096"/>
    </source>
</evidence>
<evidence type="ECO:0000313" key="1">
    <source>
        <dbReference type="EMBL" id="KAJ2800536.1"/>
    </source>
</evidence>
<gene>
    <name evidence="1" type="primary">AKR1</name>
    <name evidence="1" type="ORF">H4S07_005159</name>
</gene>
<dbReference type="EMBL" id="JANBUP010002391">
    <property type="protein sequence ID" value="KAJ2800536.1"/>
    <property type="molecule type" value="Genomic_DNA"/>
</dbReference>
<keyword evidence="2" id="KW-1185">Reference proteome</keyword>
<feature type="non-terminal residue" evidence="1">
    <location>
        <position position="359"/>
    </location>
</feature>
<sequence length="359" mass="37464">MTRPSAAKSTRAKNTEAASMAETVVTANSTEQAHVEPVDSDGDDDGSNPKDDGSRTSTAVAAATSASPRAHFAAAKTAAHSEVSKADAVGVIDGSTTNVALAPPPEEDAFWEAARRDDVDTVRHFVESKGMQPEQADSGGNSALHWATSGRSLRVLRYLVEERGANVNVRSTNYEATPLFWAISQGNLDAITYLISNGANLALKDSSGNTALHAAVHAVSIPVVIYVACAQLAALGGSVDVGDSGGITPLTWATYQNKAEVVELLIRIGANVNSQDNNGKTPLHYALMIGNGRIVDTLLAKGADPKLKDFGTTDAYGVQIGSADSSGLSPQDAATIYGFVADLNKQIKSAEDMRVIEDP</sequence>
<keyword evidence="1" id="KW-0808">Transferase</keyword>
<keyword evidence="1" id="KW-0012">Acyltransferase</keyword>
<dbReference type="EC" id="2.3.1.225" evidence="1"/>